<comment type="subcellular location">
    <subcellularLocation>
        <location evidence="11">Cytoplasm</location>
    </subcellularLocation>
</comment>
<reference evidence="14" key="1">
    <citation type="submission" date="2016-10" db="EMBL/GenBank/DDBJ databases">
        <authorList>
            <person name="Varghese N."/>
            <person name="Submissions S."/>
        </authorList>
    </citation>
    <scope>NUCLEOTIDE SEQUENCE [LARGE SCALE GENOMIC DNA]</scope>
    <source>
        <strain evidence="14">ATCC 25963</strain>
    </source>
</reference>
<dbReference type="NCBIfam" id="TIGR00136">
    <property type="entry name" value="mnmG_gidA"/>
    <property type="match status" value="1"/>
</dbReference>
<evidence type="ECO:0000256" key="11">
    <source>
        <dbReference type="HAMAP-Rule" id="MF_00129"/>
    </source>
</evidence>
<keyword evidence="5 11" id="KW-0285">Flavoprotein</keyword>
<dbReference type="Proteomes" id="UP000199400">
    <property type="component" value="Unassembled WGS sequence"/>
</dbReference>
<comment type="similarity">
    <text evidence="3 11">Belongs to the MnmG family.</text>
</comment>
<keyword evidence="6 11" id="KW-0819">tRNA processing</keyword>
<dbReference type="AlphaFoldDB" id="A0A1I1TBV7"/>
<dbReference type="GO" id="GO:0030488">
    <property type="term" value="P:tRNA methylation"/>
    <property type="evidence" value="ECO:0007669"/>
    <property type="project" value="TreeGrafter"/>
</dbReference>
<dbReference type="InterPro" id="IPR004416">
    <property type="entry name" value="MnmG"/>
</dbReference>
<evidence type="ECO:0000256" key="9">
    <source>
        <dbReference type="ARBA" id="ARBA00025948"/>
    </source>
</evidence>
<name>A0A1I1TBV7_9BACT</name>
<accession>A0A1I1TBV7</accession>
<dbReference type="InterPro" id="IPR036188">
    <property type="entry name" value="FAD/NAD-bd_sf"/>
</dbReference>
<dbReference type="InterPro" id="IPR044920">
    <property type="entry name" value="MnmG_C_subdom_sf"/>
</dbReference>
<dbReference type="InterPro" id="IPR026904">
    <property type="entry name" value="MnmG_C"/>
</dbReference>
<dbReference type="GO" id="GO:0005829">
    <property type="term" value="C:cytosol"/>
    <property type="evidence" value="ECO:0007669"/>
    <property type="project" value="TreeGrafter"/>
</dbReference>
<organism evidence="13 14">
    <name type="scientific">Nannocystis exedens</name>
    <dbReference type="NCBI Taxonomy" id="54"/>
    <lineage>
        <taxon>Bacteria</taxon>
        <taxon>Pseudomonadati</taxon>
        <taxon>Myxococcota</taxon>
        <taxon>Polyangia</taxon>
        <taxon>Nannocystales</taxon>
        <taxon>Nannocystaceae</taxon>
        <taxon>Nannocystis</taxon>
    </lineage>
</organism>
<dbReference type="Gene3D" id="1.10.150.570">
    <property type="entry name" value="GidA associated domain, C-terminal subdomain"/>
    <property type="match status" value="1"/>
</dbReference>
<dbReference type="PROSITE" id="PS01281">
    <property type="entry name" value="GIDA_2"/>
    <property type="match status" value="1"/>
</dbReference>
<evidence type="ECO:0000256" key="7">
    <source>
        <dbReference type="ARBA" id="ARBA00022827"/>
    </source>
</evidence>
<dbReference type="InterPro" id="IPR040131">
    <property type="entry name" value="MnmG_N"/>
</dbReference>
<keyword evidence="14" id="KW-1185">Reference proteome</keyword>
<dbReference type="InterPro" id="IPR020595">
    <property type="entry name" value="MnmG-rel_CS"/>
</dbReference>
<dbReference type="FunFam" id="3.50.50.60:FF:000002">
    <property type="entry name" value="tRNA uridine 5-carboxymethylaminomethyl modification enzyme MnmG"/>
    <property type="match status" value="1"/>
</dbReference>
<dbReference type="SMART" id="SM01228">
    <property type="entry name" value="GIDA_assoc_3"/>
    <property type="match status" value="1"/>
</dbReference>
<dbReference type="HAMAP" id="MF_00129">
    <property type="entry name" value="MnmG_GidA"/>
    <property type="match status" value="1"/>
</dbReference>
<evidence type="ECO:0000256" key="10">
    <source>
        <dbReference type="ARBA" id="ARBA00031800"/>
    </source>
</evidence>
<feature type="binding site" evidence="11">
    <location>
        <begin position="289"/>
        <end position="303"/>
    </location>
    <ligand>
        <name>NAD(+)</name>
        <dbReference type="ChEBI" id="CHEBI:57540"/>
    </ligand>
</feature>
<evidence type="ECO:0000256" key="6">
    <source>
        <dbReference type="ARBA" id="ARBA00022694"/>
    </source>
</evidence>
<dbReference type="EMBL" id="FOMX01000002">
    <property type="protein sequence ID" value="SFD52940.1"/>
    <property type="molecule type" value="Genomic_DNA"/>
</dbReference>
<evidence type="ECO:0000256" key="1">
    <source>
        <dbReference type="ARBA" id="ARBA00001974"/>
    </source>
</evidence>
<comment type="subunit">
    <text evidence="9 11">Homodimer. Heterotetramer of two MnmE and two MnmG subunits.</text>
</comment>
<keyword evidence="8 11" id="KW-0520">NAD</keyword>
<feature type="domain" description="tRNA uridine 5-carboxymethylaminomethyl modification enzyme C-terminal subdomain" evidence="12">
    <location>
        <begin position="512"/>
        <end position="584"/>
    </location>
</feature>
<keyword evidence="7 11" id="KW-0274">FAD</keyword>
<comment type="function">
    <text evidence="2 11">NAD-binding protein involved in the addition of a carboxymethylaminomethyl (cmnm) group at the wobble position (U34) of certain tRNAs, forming tRNA-cmnm(5)s(2)U34.</text>
</comment>
<dbReference type="PANTHER" id="PTHR11806:SF0">
    <property type="entry name" value="PROTEIN MTO1 HOMOLOG, MITOCHONDRIAL"/>
    <property type="match status" value="1"/>
</dbReference>
<evidence type="ECO:0000256" key="3">
    <source>
        <dbReference type="ARBA" id="ARBA00007653"/>
    </source>
</evidence>
<proteinExistence type="inferred from homology"/>
<evidence type="ECO:0000256" key="5">
    <source>
        <dbReference type="ARBA" id="ARBA00022630"/>
    </source>
</evidence>
<dbReference type="PANTHER" id="PTHR11806">
    <property type="entry name" value="GLUCOSE INHIBITED DIVISION PROTEIN A"/>
    <property type="match status" value="1"/>
</dbReference>
<evidence type="ECO:0000256" key="8">
    <source>
        <dbReference type="ARBA" id="ARBA00023027"/>
    </source>
</evidence>
<evidence type="ECO:0000259" key="12">
    <source>
        <dbReference type="SMART" id="SM01228"/>
    </source>
</evidence>
<dbReference type="InterPro" id="IPR002218">
    <property type="entry name" value="MnmG-rel"/>
</dbReference>
<evidence type="ECO:0000256" key="4">
    <source>
        <dbReference type="ARBA" id="ARBA00020461"/>
    </source>
</evidence>
<dbReference type="GO" id="GO:0050660">
    <property type="term" value="F:flavin adenine dinucleotide binding"/>
    <property type="evidence" value="ECO:0007669"/>
    <property type="project" value="UniProtKB-UniRule"/>
</dbReference>
<gene>
    <name evidence="11" type="primary">mnmG</name>
    <name evidence="11" type="synonym">gidA</name>
    <name evidence="13" type="ORF">SAMN02745121_00450</name>
</gene>
<dbReference type="Pfam" id="PF01134">
    <property type="entry name" value="GIDA"/>
    <property type="match status" value="1"/>
</dbReference>
<feature type="binding site" evidence="11">
    <location>
        <begin position="28"/>
        <end position="33"/>
    </location>
    <ligand>
        <name>FAD</name>
        <dbReference type="ChEBI" id="CHEBI:57692"/>
    </ligand>
</feature>
<dbReference type="GO" id="GO:0002098">
    <property type="term" value="P:tRNA wobble uridine modification"/>
    <property type="evidence" value="ECO:0007669"/>
    <property type="project" value="InterPro"/>
</dbReference>
<evidence type="ECO:0000313" key="13">
    <source>
        <dbReference type="EMBL" id="SFD52940.1"/>
    </source>
</evidence>
<dbReference type="Gene3D" id="3.50.50.60">
    <property type="entry name" value="FAD/NAD(P)-binding domain"/>
    <property type="match status" value="2"/>
</dbReference>
<evidence type="ECO:0000256" key="2">
    <source>
        <dbReference type="ARBA" id="ARBA00003717"/>
    </source>
</evidence>
<comment type="cofactor">
    <cofactor evidence="1 11">
        <name>FAD</name>
        <dbReference type="ChEBI" id="CHEBI:57692"/>
    </cofactor>
</comment>
<comment type="caution">
    <text evidence="11">Lacks conserved residue(s) required for the propagation of feature annotation.</text>
</comment>
<dbReference type="InterPro" id="IPR047001">
    <property type="entry name" value="MnmG_C_subdom"/>
</dbReference>
<dbReference type="SUPFAM" id="SSF51905">
    <property type="entry name" value="FAD/NAD(P)-binding domain"/>
    <property type="match status" value="1"/>
</dbReference>
<keyword evidence="11" id="KW-0963">Cytoplasm</keyword>
<dbReference type="STRING" id="54.SAMN02745121_00450"/>
<dbReference type="Pfam" id="PF13932">
    <property type="entry name" value="SAM_GIDA_C"/>
    <property type="match status" value="1"/>
</dbReference>
<dbReference type="PROSITE" id="PS01280">
    <property type="entry name" value="GIDA_1"/>
    <property type="match status" value="1"/>
</dbReference>
<protein>
    <recommendedName>
        <fullName evidence="4 11">tRNA uridine 5-carboxymethylaminomethyl modification enzyme MnmG</fullName>
    </recommendedName>
    <alternativeName>
        <fullName evidence="10 11">Glucose-inhibited division protein A</fullName>
    </alternativeName>
</protein>
<evidence type="ECO:0000313" key="14">
    <source>
        <dbReference type="Proteomes" id="UP000199400"/>
    </source>
</evidence>
<sequence length="604" mass="64692">MRPLAPALTLAAVCYPRAAVEPVVIVVGAGHAGLEAAFAAARVGARVLVVTGSLATIGQTPCNPSIGGVAKGHLVKEIEAMGGFMGRAADACAIHGRVLNRSKGPAVRSTRVQVDKARYGEYARTALLGDPRVRVLAGLVAAVHLEGERARGVVLEDGTLVSGDAVVVTTGTFLGGLLHTGERTTPGGRVGEPPALALSEHLRALGFALRRLKTGTPARLDGRTIDYARTEEQPSEDPLPRFTLPDDGPPPVLAQVPCWITWTTEATHELVRANLHRSAMYSGQVVGRGPRYCPSLEDKIVRFAARDRHQIFLEPEGLATDSVYPGGISTSLPADVQEAFIRTIPGLERAVMLRPGYAVEYDAVDARDLDHTLRARAVPGLWFAGQINGTSGYEEAGAQGLVAGANAALAALGRPPLVLGREHAYTGVMIDDLVTQGCDEPYRMFTARAEYRLLLREDNADARLSDMSFAAGLIDHVRYDRARARVERVRELLARPDPDAPAWLTERAEAQRCYAGFLERQEKEIRVMRGGAADLPIDPDTDFRRLPGLTTEAAERLARVRPTSTGQAARIPGITPAALMCLWAHVRAAQRRAEAAASAAPQPL</sequence>